<evidence type="ECO:0000313" key="8">
    <source>
        <dbReference type="Proteomes" id="UP001165542"/>
    </source>
</evidence>
<dbReference type="InterPro" id="IPR000262">
    <property type="entry name" value="FMN-dep_DH"/>
</dbReference>
<dbReference type="Gene3D" id="3.20.20.70">
    <property type="entry name" value="Aldolase class I"/>
    <property type="match status" value="1"/>
</dbReference>
<dbReference type="Proteomes" id="UP001165542">
    <property type="component" value="Unassembled WGS sequence"/>
</dbReference>
<proteinExistence type="inferred from homology"/>
<dbReference type="InterPro" id="IPR013785">
    <property type="entry name" value="Aldolase_TIM"/>
</dbReference>
<dbReference type="PANTHER" id="PTHR10578">
    <property type="entry name" value="S -2-HYDROXY-ACID OXIDASE-RELATED"/>
    <property type="match status" value="1"/>
</dbReference>
<evidence type="ECO:0000256" key="3">
    <source>
        <dbReference type="ARBA" id="ARBA00022643"/>
    </source>
</evidence>
<keyword evidence="2" id="KW-0285">Flavoprotein</keyword>
<keyword evidence="4" id="KW-0560">Oxidoreductase</keyword>
<dbReference type="PROSITE" id="PS51349">
    <property type="entry name" value="FMN_HYDROXY_ACID_DH_2"/>
    <property type="match status" value="1"/>
</dbReference>
<dbReference type="InterPro" id="IPR008259">
    <property type="entry name" value="FMN_hydac_DH_AS"/>
</dbReference>
<dbReference type="CDD" id="cd02809">
    <property type="entry name" value="alpha_hydroxyacid_oxid_FMN"/>
    <property type="match status" value="1"/>
</dbReference>
<gene>
    <name evidence="7" type="ORF">LLY24_10680</name>
</gene>
<accession>A0ABT2EDV9</accession>
<comment type="caution">
    <text evidence="7">The sequence shown here is derived from an EMBL/GenBank/DDBJ whole genome shotgun (WGS) entry which is preliminary data.</text>
</comment>
<protein>
    <submittedName>
        <fullName evidence="7">Alpha-hydroxy-acid oxidizing protein</fullName>
    </submittedName>
</protein>
<evidence type="ECO:0000256" key="1">
    <source>
        <dbReference type="ARBA" id="ARBA00001917"/>
    </source>
</evidence>
<sequence length="382" mass="41518">MLLTLNDYRSAARKRLPRPLYGYVAGASETGAAEEDNEAVFREIRLVPKVLRGVEGRTSQQTLLGQTWSAPFGIAPMGIAALMALDGDREMARAGADATIPYVLSGSSLTPMEQVIEANPEAWFQAYLPGEVARIEALITRVRLAGFKTLVLTADTAVLANRENNVRAGFSTPLRMTPRMLLDFGRCPRWVFGCFARTLLRSGVPHFENSYAERGAPIVSKNAVRDFGRKDHLNWEHVDLIRHLWPGKLVLKGLLAAQDVALAREHGCDGVILSNHGGRQLDFAIAGVRALADARKVAGDMALMVDGGIRRGTDVIKALAMGADFVFVGRPLLFAASIGGRQSVTEAINILRLEVHRDLGLLGLNGLEEVDKSILCTTAEHC</sequence>
<dbReference type="EMBL" id="JAJISC010000004">
    <property type="protein sequence ID" value="MCS2609781.1"/>
    <property type="molecule type" value="Genomic_DNA"/>
</dbReference>
<reference evidence="7" key="1">
    <citation type="submission" date="2021-11" db="EMBL/GenBank/DDBJ databases">
        <title>Halomonas sp., isolated from a coastal aquaculture zone in Dongshan Bay.</title>
        <authorList>
            <person name="Lin W."/>
        </authorList>
    </citation>
    <scope>NUCLEOTIDE SEQUENCE</scope>
    <source>
        <strain evidence="7">Yzlin-01</strain>
    </source>
</reference>
<dbReference type="SUPFAM" id="SSF51395">
    <property type="entry name" value="FMN-linked oxidoreductases"/>
    <property type="match status" value="1"/>
</dbReference>
<name>A0ABT2EDV9_9GAMM</name>
<dbReference type="PIRSF" id="PIRSF000138">
    <property type="entry name" value="Al-hdrx_acd_dh"/>
    <property type="match status" value="1"/>
</dbReference>
<dbReference type="PROSITE" id="PS00557">
    <property type="entry name" value="FMN_HYDROXY_ACID_DH_1"/>
    <property type="match status" value="1"/>
</dbReference>
<feature type="domain" description="FMN hydroxy acid dehydrogenase" evidence="6">
    <location>
        <begin position="1"/>
        <end position="380"/>
    </location>
</feature>
<evidence type="ECO:0000256" key="4">
    <source>
        <dbReference type="ARBA" id="ARBA00023002"/>
    </source>
</evidence>
<dbReference type="InterPro" id="IPR037396">
    <property type="entry name" value="FMN_HAD"/>
</dbReference>
<evidence type="ECO:0000256" key="2">
    <source>
        <dbReference type="ARBA" id="ARBA00022630"/>
    </source>
</evidence>
<keyword evidence="3" id="KW-0288">FMN</keyword>
<evidence type="ECO:0000313" key="7">
    <source>
        <dbReference type="EMBL" id="MCS2609781.1"/>
    </source>
</evidence>
<dbReference type="Pfam" id="PF01070">
    <property type="entry name" value="FMN_dh"/>
    <property type="match status" value="1"/>
</dbReference>
<evidence type="ECO:0000256" key="5">
    <source>
        <dbReference type="ARBA" id="ARBA00024042"/>
    </source>
</evidence>
<organism evidence="7 8">
    <name type="scientific">Halomonas dongshanensis</name>
    <dbReference type="NCBI Taxonomy" id="2890835"/>
    <lineage>
        <taxon>Bacteria</taxon>
        <taxon>Pseudomonadati</taxon>
        <taxon>Pseudomonadota</taxon>
        <taxon>Gammaproteobacteria</taxon>
        <taxon>Oceanospirillales</taxon>
        <taxon>Halomonadaceae</taxon>
        <taxon>Halomonas</taxon>
    </lineage>
</organism>
<dbReference type="PANTHER" id="PTHR10578:SF107">
    <property type="entry name" value="2-HYDROXYACID OXIDASE 1"/>
    <property type="match status" value="1"/>
</dbReference>
<dbReference type="InterPro" id="IPR012133">
    <property type="entry name" value="Alpha-hydoxy_acid_DH_FMN"/>
</dbReference>
<comment type="cofactor">
    <cofactor evidence="1">
        <name>FMN</name>
        <dbReference type="ChEBI" id="CHEBI:58210"/>
    </cofactor>
</comment>
<keyword evidence="8" id="KW-1185">Reference proteome</keyword>
<evidence type="ECO:0000259" key="6">
    <source>
        <dbReference type="PROSITE" id="PS51349"/>
    </source>
</evidence>
<dbReference type="RefSeq" id="WP_259036279.1">
    <property type="nucleotide sequence ID" value="NZ_JAJISC010000004.1"/>
</dbReference>
<comment type="similarity">
    <text evidence="5">Belongs to the FMN-dependent alpha-hydroxy acid dehydrogenase family.</text>
</comment>